<organism evidence="1 2">
    <name type="scientific">Carya illinoinensis</name>
    <name type="common">Pecan</name>
    <dbReference type="NCBI Taxonomy" id="32201"/>
    <lineage>
        <taxon>Eukaryota</taxon>
        <taxon>Viridiplantae</taxon>
        <taxon>Streptophyta</taxon>
        <taxon>Embryophyta</taxon>
        <taxon>Tracheophyta</taxon>
        <taxon>Spermatophyta</taxon>
        <taxon>Magnoliopsida</taxon>
        <taxon>eudicotyledons</taxon>
        <taxon>Gunneridae</taxon>
        <taxon>Pentapetalae</taxon>
        <taxon>rosids</taxon>
        <taxon>fabids</taxon>
        <taxon>Fagales</taxon>
        <taxon>Juglandaceae</taxon>
        <taxon>Carya</taxon>
    </lineage>
</organism>
<name>A0A8T1PV60_CARIL</name>
<evidence type="ECO:0000313" key="1">
    <source>
        <dbReference type="EMBL" id="KAG6648439.1"/>
    </source>
</evidence>
<protein>
    <submittedName>
        <fullName evidence="1">Uncharacterized protein</fullName>
    </submittedName>
</protein>
<reference evidence="1" key="1">
    <citation type="submission" date="2020-12" db="EMBL/GenBank/DDBJ databases">
        <title>WGS assembly of Carya illinoinensis cv. Pawnee.</title>
        <authorList>
            <person name="Platts A."/>
            <person name="Shu S."/>
            <person name="Wright S."/>
            <person name="Barry K."/>
            <person name="Edger P."/>
            <person name="Pires J.C."/>
            <person name="Schmutz J."/>
        </authorList>
    </citation>
    <scope>NUCLEOTIDE SEQUENCE</scope>
    <source>
        <tissue evidence="1">Leaf</tissue>
    </source>
</reference>
<gene>
    <name evidence="1" type="ORF">CIPAW_07G148000</name>
</gene>
<accession>A0A8T1PV60</accession>
<sequence length="84" mass="10011">MAFNFFDKLEYFKSCPQTHATSALRVFEVKEYCFLGCLYSFSDFKTWVAEVNGIYFLVCVYDYMISAFEVEQHWHLCLCELIET</sequence>
<dbReference type="AlphaFoldDB" id="A0A8T1PV60"/>
<keyword evidence="2" id="KW-1185">Reference proteome</keyword>
<evidence type="ECO:0000313" key="2">
    <source>
        <dbReference type="Proteomes" id="UP000811609"/>
    </source>
</evidence>
<dbReference type="EMBL" id="CM031815">
    <property type="protein sequence ID" value="KAG6648439.1"/>
    <property type="molecule type" value="Genomic_DNA"/>
</dbReference>
<proteinExistence type="predicted"/>
<dbReference type="Proteomes" id="UP000811609">
    <property type="component" value="Chromosome 7"/>
</dbReference>
<comment type="caution">
    <text evidence="1">The sequence shown here is derived from an EMBL/GenBank/DDBJ whole genome shotgun (WGS) entry which is preliminary data.</text>
</comment>